<feature type="signal peptide" evidence="2">
    <location>
        <begin position="1"/>
        <end position="22"/>
    </location>
</feature>
<dbReference type="Proteomes" id="UP000821853">
    <property type="component" value="Chromosome 3"/>
</dbReference>
<dbReference type="EMBL" id="JABSTR010000005">
    <property type="protein sequence ID" value="KAH9371544.1"/>
    <property type="molecule type" value="Genomic_DNA"/>
</dbReference>
<evidence type="ECO:0000313" key="4">
    <source>
        <dbReference type="Proteomes" id="UP000821853"/>
    </source>
</evidence>
<evidence type="ECO:0000313" key="3">
    <source>
        <dbReference type="EMBL" id="KAH9371544.1"/>
    </source>
</evidence>
<reference evidence="3 4" key="1">
    <citation type="journal article" date="2020" name="Cell">
        <title>Large-Scale Comparative Analyses of Tick Genomes Elucidate Their Genetic Diversity and Vector Capacities.</title>
        <authorList>
            <consortium name="Tick Genome and Microbiome Consortium (TIGMIC)"/>
            <person name="Jia N."/>
            <person name="Wang J."/>
            <person name="Shi W."/>
            <person name="Du L."/>
            <person name="Sun Y."/>
            <person name="Zhan W."/>
            <person name="Jiang J.F."/>
            <person name="Wang Q."/>
            <person name="Zhang B."/>
            <person name="Ji P."/>
            <person name="Bell-Sakyi L."/>
            <person name="Cui X.M."/>
            <person name="Yuan T.T."/>
            <person name="Jiang B.G."/>
            <person name="Yang W.F."/>
            <person name="Lam T.T."/>
            <person name="Chang Q.C."/>
            <person name="Ding S.J."/>
            <person name="Wang X.J."/>
            <person name="Zhu J.G."/>
            <person name="Ruan X.D."/>
            <person name="Zhao L."/>
            <person name="Wei J.T."/>
            <person name="Ye R.Z."/>
            <person name="Que T.C."/>
            <person name="Du C.H."/>
            <person name="Zhou Y.H."/>
            <person name="Cheng J.X."/>
            <person name="Dai P.F."/>
            <person name="Guo W.B."/>
            <person name="Han X.H."/>
            <person name="Huang E.J."/>
            <person name="Li L.F."/>
            <person name="Wei W."/>
            <person name="Gao Y.C."/>
            <person name="Liu J.Z."/>
            <person name="Shao H.Z."/>
            <person name="Wang X."/>
            <person name="Wang C.C."/>
            <person name="Yang T.C."/>
            <person name="Huo Q.B."/>
            <person name="Li W."/>
            <person name="Chen H.Y."/>
            <person name="Chen S.E."/>
            <person name="Zhou L.G."/>
            <person name="Ni X.B."/>
            <person name="Tian J.H."/>
            <person name="Sheng Y."/>
            <person name="Liu T."/>
            <person name="Pan Y.S."/>
            <person name="Xia L.Y."/>
            <person name="Li J."/>
            <person name="Zhao F."/>
            <person name="Cao W.C."/>
        </authorList>
    </citation>
    <scope>NUCLEOTIDE SEQUENCE [LARGE SCALE GENOMIC DNA]</scope>
    <source>
        <strain evidence="3">HaeL-2018</strain>
    </source>
</reference>
<keyword evidence="2" id="KW-0732">Signal</keyword>
<sequence>MGRGPVLAAWCFGALGSYLVACCPVQQLGWHQAPEWGHSFLYYAGRECHYYSPSDTAAPPSRPTLPLDSGLRAGPFCRKRKGGEEKENHRGSCSGRTTLPGAQRDRAGRAGHGWQARLSHILQQLPAIQALEEPGSGVTVGGRALRRRCSRKCRVNQPGCFYVDTKSIRKLGLVVASVAEARAPPLNRTELCLPTTQEAKLE</sequence>
<organism evidence="3 4">
    <name type="scientific">Haemaphysalis longicornis</name>
    <name type="common">Bush tick</name>
    <dbReference type="NCBI Taxonomy" id="44386"/>
    <lineage>
        <taxon>Eukaryota</taxon>
        <taxon>Metazoa</taxon>
        <taxon>Ecdysozoa</taxon>
        <taxon>Arthropoda</taxon>
        <taxon>Chelicerata</taxon>
        <taxon>Arachnida</taxon>
        <taxon>Acari</taxon>
        <taxon>Parasitiformes</taxon>
        <taxon>Ixodida</taxon>
        <taxon>Ixodoidea</taxon>
        <taxon>Ixodidae</taxon>
        <taxon>Haemaphysalinae</taxon>
        <taxon>Haemaphysalis</taxon>
    </lineage>
</organism>
<protein>
    <recommendedName>
        <fullName evidence="5">Secreted protein</fullName>
    </recommendedName>
</protein>
<accession>A0A9J6GAW4</accession>
<evidence type="ECO:0008006" key="5">
    <source>
        <dbReference type="Google" id="ProtNLM"/>
    </source>
</evidence>
<dbReference type="VEuPathDB" id="VectorBase:HLOH_053418"/>
<feature type="region of interest" description="Disordered" evidence="1">
    <location>
        <begin position="78"/>
        <end position="107"/>
    </location>
</feature>
<dbReference type="AlphaFoldDB" id="A0A9J6GAW4"/>
<feature type="chain" id="PRO_5039926181" description="Secreted protein" evidence="2">
    <location>
        <begin position="23"/>
        <end position="202"/>
    </location>
</feature>
<gene>
    <name evidence="3" type="ORF">HPB48_016713</name>
</gene>
<evidence type="ECO:0000256" key="1">
    <source>
        <dbReference type="SAM" id="MobiDB-lite"/>
    </source>
</evidence>
<proteinExistence type="predicted"/>
<keyword evidence="4" id="KW-1185">Reference proteome</keyword>
<comment type="caution">
    <text evidence="3">The sequence shown here is derived from an EMBL/GenBank/DDBJ whole genome shotgun (WGS) entry which is preliminary data.</text>
</comment>
<name>A0A9J6GAW4_HAELO</name>
<evidence type="ECO:0000256" key="2">
    <source>
        <dbReference type="SAM" id="SignalP"/>
    </source>
</evidence>